<dbReference type="EMBL" id="CAJHJT010000012">
    <property type="protein sequence ID" value="CAD6997825.1"/>
    <property type="molecule type" value="Genomic_DNA"/>
</dbReference>
<keyword evidence="3" id="KW-1185">Reference proteome</keyword>
<dbReference type="Proteomes" id="UP000606786">
    <property type="component" value="Unassembled WGS sequence"/>
</dbReference>
<evidence type="ECO:0000313" key="2">
    <source>
        <dbReference type="EMBL" id="CAD6997825.1"/>
    </source>
</evidence>
<protein>
    <submittedName>
        <fullName evidence="2">(Mediterranean fruit fly) hypothetical protein</fullName>
    </submittedName>
</protein>
<gene>
    <name evidence="2" type="ORF">CCAP1982_LOCUS6449</name>
</gene>
<evidence type="ECO:0000256" key="1">
    <source>
        <dbReference type="SAM" id="MobiDB-lite"/>
    </source>
</evidence>
<reference evidence="2" key="1">
    <citation type="submission" date="2020-11" db="EMBL/GenBank/DDBJ databases">
        <authorList>
            <person name="Whitehead M."/>
        </authorList>
    </citation>
    <scope>NUCLEOTIDE SEQUENCE</scope>
    <source>
        <strain evidence="2">EGII</strain>
    </source>
</reference>
<proteinExistence type="predicted"/>
<feature type="compositionally biased region" description="Basic and acidic residues" evidence="1">
    <location>
        <begin position="59"/>
        <end position="69"/>
    </location>
</feature>
<feature type="compositionally biased region" description="Basic and acidic residues" evidence="1">
    <location>
        <begin position="21"/>
        <end position="39"/>
    </location>
</feature>
<feature type="region of interest" description="Disordered" evidence="1">
    <location>
        <begin position="1"/>
        <end position="79"/>
    </location>
</feature>
<accession>A0A811UJF1</accession>
<dbReference type="AlphaFoldDB" id="A0A811UJF1"/>
<sequence>MSATLHATTKTTTASHHLKHRDIDQQDLHHEVTKPESFSRKSIASRHRQTFKHQISTTRDAHSTSRDVGTHVGEGEETE</sequence>
<comment type="caution">
    <text evidence="2">The sequence shown here is derived from an EMBL/GenBank/DDBJ whole genome shotgun (WGS) entry which is preliminary data.</text>
</comment>
<organism evidence="2 3">
    <name type="scientific">Ceratitis capitata</name>
    <name type="common">Mediterranean fruit fly</name>
    <name type="synonym">Tephritis capitata</name>
    <dbReference type="NCBI Taxonomy" id="7213"/>
    <lineage>
        <taxon>Eukaryota</taxon>
        <taxon>Metazoa</taxon>
        <taxon>Ecdysozoa</taxon>
        <taxon>Arthropoda</taxon>
        <taxon>Hexapoda</taxon>
        <taxon>Insecta</taxon>
        <taxon>Pterygota</taxon>
        <taxon>Neoptera</taxon>
        <taxon>Endopterygota</taxon>
        <taxon>Diptera</taxon>
        <taxon>Brachycera</taxon>
        <taxon>Muscomorpha</taxon>
        <taxon>Tephritoidea</taxon>
        <taxon>Tephritidae</taxon>
        <taxon>Ceratitis</taxon>
        <taxon>Ceratitis</taxon>
    </lineage>
</organism>
<evidence type="ECO:0000313" key="3">
    <source>
        <dbReference type="Proteomes" id="UP000606786"/>
    </source>
</evidence>
<name>A0A811UJF1_CERCA</name>
<feature type="compositionally biased region" description="Low complexity" evidence="1">
    <location>
        <begin position="1"/>
        <end position="15"/>
    </location>
</feature>